<dbReference type="InterPro" id="IPR036047">
    <property type="entry name" value="F-box-like_dom_sf"/>
</dbReference>
<keyword evidence="2" id="KW-1185">Reference proteome</keyword>
<evidence type="ECO:0008006" key="3">
    <source>
        <dbReference type="Google" id="ProtNLM"/>
    </source>
</evidence>
<accession>A0A5J5F800</accession>
<name>A0A5J5F800_9PEZI</name>
<comment type="caution">
    <text evidence="1">The sequence shown here is derived from an EMBL/GenBank/DDBJ whole genome shotgun (WGS) entry which is preliminary data.</text>
</comment>
<dbReference type="AlphaFoldDB" id="A0A5J5F800"/>
<dbReference type="SUPFAM" id="SSF81383">
    <property type="entry name" value="F-box domain"/>
    <property type="match status" value="1"/>
</dbReference>
<evidence type="ECO:0000313" key="1">
    <source>
        <dbReference type="EMBL" id="KAA8913121.1"/>
    </source>
</evidence>
<proteinExistence type="predicted"/>
<dbReference type="InParanoid" id="A0A5J5F800"/>
<dbReference type="EMBL" id="VXIS01000017">
    <property type="protein sequence ID" value="KAA8913121.1"/>
    <property type="molecule type" value="Genomic_DNA"/>
</dbReference>
<organism evidence="1 2">
    <name type="scientific">Sphaerosporella brunnea</name>
    <dbReference type="NCBI Taxonomy" id="1250544"/>
    <lineage>
        <taxon>Eukaryota</taxon>
        <taxon>Fungi</taxon>
        <taxon>Dikarya</taxon>
        <taxon>Ascomycota</taxon>
        <taxon>Pezizomycotina</taxon>
        <taxon>Pezizomycetes</taxon>
        <taxon>Pezizales</taxon>
        <taxon>Pyronemataceae</taxon>
        <taxon>Sphaerosporella</taxon>
    </lineage>
</organism>
<gene>
    <name evidence="1" type="ORF">FN846DRAFT_181833</name>
</gene>
<dbReference type="OrthoDB" id="5324064at2759"/>
<dbReference type="Proteomes" id="UP000326924">
    <property type="component" value="Unassembled WGS sequence"/>
</dbReference>
<evidence type="ECO:0000313" key="2">
    <source>
        <dbReference type="Proteomes" id="UP000326924"/>
    </source>
</evidence>
<sequence length="186" mass="20925">MATAADDIAKPDDDANLTTASTTANANQTLTLLSLPPELLVYLAGHLHSSQDYLSLSSTSRQLRRCCHSLQPRALRVLMERTLAQDLEAVVAEQYVASLQSCKFCKWYFADEENRQKYRETNPTRRYNLILSHETKHVCGGCLTLSLALKYCWYPWFACEGAQELRGSYLAAIQARVADTEGYSHI</sequence>
<reference evidence="1 2" key="1">
    <citation type="submission" date="2019-09" db="EMBL/GenBank/DDBJ databases">
        <title>Draft genome of the ectomycorrhizal ascomycete Sphaerosporella brunnea.</title>
        <authorList>
            <consortium name="DOE Joint Genome Institute"/>
            <person name="Benucci G.M."/>
            <person name="Marozzi G."/>
            <person name="Antonielli L."/>
            <person name="Sanchez S."/>
            <person name="Marco P."/>
            <person name="Wang X."/>
            <person name="Falini L.B."/>
            <person name="Barry K."/>
            <person name="Haridas S."/>
            <person name="Lipzen A."/>
            <person name="Labutti K."/>
            <person name="Grigoriev I.V."/>
            <person name="Murat C."/>
            <person name="Martin F."/>
            <person name="Albertini E."/>
            <person name="Donnini D."/>
            <person name="Bonito G."/>
        </authorList>
    </citation>
    <scope>NUCLEOTIDE SEQUENCE [LARGE SCALE GENOMIC DNA]</scope>
    <source>
        <strain evidence="1 2">Sb_GMNB300</strain>
    </source>
</reference>
<protein>
    <recommendedName>
        <fullName evidence="3">F-box domain-containing protein</fullName>
    </recommendedName>
</protein>